<dbReference type="SUPFAM" id="SSF117396">
    <property type="entry name" value="TM1631-like"/>
    <property type="match status" value="1"/>
</dbReference>
<comment type="caution">
    <text evidence="1">The sequence shown here is derived from an EMBL/GenBank/DDBJ whole genome shotgun (WGS) entry which is preliminary data.</text>
</comment>
<gene>
    <name evidence="1" type="ORF">E4633_02745</name>
</gene>
<evidence type="ECO:0000313" key="1">
    <source>
        <dbReference type="EMBL" id="TGU74401.1"/>
    </source>
</evidence>
<dbReference type="InterPro" id="IPR036520">
    <property type="entry name" value="UPF0759_sf"/>
</dbReference>
<dbReference type="Pfam" id="PF01904">
    <property type="entry name" value="DUF72"/>
    <property type="match status" value="1"/>
</dbReference>
<dbReference type="Gene3D" id="3.20.20.410">
    <property type="entry name" value="Protein of unknown function UPF0759"/>
    <property type="match status" value="1"/>
</dbReference>
<dbReference type="PANTHER" id="PTHR30348">
    <property type="entry name" value="UNCHARACTERIZED PROTEIN YECE"/>
    <property type="match status" value="1"/>
</dbReference>
<dbReference type="PANTHER" id="PTHR30348:SF4">
    <property type="entry name" value="DUF72 DOMAIN-CONTAINING PROTEIN"/>
    <property type="match status" value="1"/>
</dbReference>
<dbReference type="EMBL" id="SRSC01000001">
    <property type="protein sequence ID" value="TGU74401.1"/>
    <property type="molecule type" value="Genomic_DNA"/>
</dbReference>
<protein>
    <submittedName>
        <fullName evidence="1">DUF72 domain-containing protein</fullName>
    </submittedName>
</protein>
<dbReference type="InterPro" id="IPR002763">
    <property type="entry name" value="DUF72"/>
</dbReference>
<dbReference type="Proteomes" id="UP000306416">
    <property type="component" value="Unassembled WGS sequence"/>
</dbReference>
<sequence>MALYVGTSGFSYAAWKGSFYPEHLAGQKMLAFYGTSFNGVEINNTFHRMPKPSLLEGWRGEVPEAFRFALKAPQSITHVRRLREVDDAVSYFFDVAGVLGERLGAVLFQIPPSLKKDVPLLHDFLSLVPPGRRVALQFRNRSWLDDEVFSLMQRNDAALCLVDSEEDEAMPAVATAAWGYLRLRRPEYGAAELGKWVDLVNRQGWRDAFVFFKHEDAAKGPLFARQFLDIVTGG</sequence>
<dbReference type="RefSeq" id="WP_135868731.1">
    <property type="nucleotide sequence ID" value="NZ_SRSC01000001.1"/>
</dbReference>
<name>A0A4S1CKZ2_9BACT</name>
<keyword evidence="2" id="KW-1185">Reference proteome</keyword>
<evidence type="ECO:0000313" key="2">
    <source>
        <dbReference type="Proteomes" id="UP000306416"/>
    </source>
</evidence>
<dbReference type="AlphaFoldDB" id="A0A4S1CKZ2"/>
<accession>A0A4S1CKZ2</accession>
<organism evidence="1 2">
    <name type="scientific">Geomonas terrae</name>
    <dbReference type="NCBI Taxonomy" id="2562681"/>
    <lineage>
        <taxon>Bacteria</taxon>
        <taxon>Pseudomonadati</taxon>
        <taxon>Thermodesulfobacteriota</taxon>
        <taxon>Desulfuromonadia</taxon>
        <taxon>Geobacterales</taxon>
        <taxon>Geobacteraceae</taxon>
        <taxon>Geomonas</taxon>
    </lineage>
</organism>
<reference evidence="1 2" key="1">
    <citation type="submission" date="2019-04" db="EMBL/GenBank/DDBJ databases">
        <title>Geobacter oryzae sp. nov., ferric-reducing bacteria isolated from paddy soil.</title>
        <authorList>
            <person name="Xu Z."/>
            <person name="Masuda Y."/>
            <person name="Itoh H."/>
            <person name="Senoo K."/>
        </authorList>
    </citation>
    <scope>NUCLEOTIDE SEQUENCE [LARGE SCALE GENOMIC DNA]</scope>
    <source>
        <strain evidence="1 2">Red111</strain>
    </source>
</reference>
<proteinExistence type="predicted"/>